<evidence type="ECO:0000313" key="2">
    <source>
        <dbReference type="EMBL" id="KAJ7320750.1"/>
    </source>
</evidence>
<evidence type="ECO:0000256" key="1">
    <source>
        <dbReference type="SAM" id="SignalP"/>
    </source>
</evidence>
<feature type="signal peptide" evidence="1">
    <location>
        <begin position="1"/>
        <end position="26"/>
    </location>
</feature>
<dbReference type="Proteomes" id="UP001218218">
    <property type="component" value="Unassembled WGS sequence"/>
</dbReference>
<keyword evidence="3" id="KW-1185">Reference proteome</keyword>
<dbReference type="AlphaFoldDB" id="A0AAD6ZFI9"/>
<accession>A0AAD6ZFI9</accession>
<name>A0AAD6ZFI9_9AGAR</name>
<protein>
    <submittedName>
        <fullName evidence="2">Uncharacterized protein</fullName>
    </submittedName>
</protein>
<proteinExistence type="predicted"/>
<reference evidence="2" key="1">
    <citation type="submission" date="2023-03" db="EMBL/GenBank/DDBJ databases">
        <title>Massive genome expansion in bonnet fungi (Mycena s.s.) driven by repeated elements and novel gene families across ecological guilds.</title>
        <authorList>
            <consortium name="Lawrence Berkeley National Laboratory"/>
            <person name="Harder C.B."/>
            <person name="Miyauchi S."/>
            <person name="Viragh M."/>
            <person name="Kuo A."/>
            <person name="Thoen E."/>
            <person name="Andreopoulos B."/>
            <person name="Lu D."/>
            <person name="Skrede I."/>
            <person name="Drula E."/>
            <person name="Henrissat B."/>
            <person name="Morin E."/>
            <person name="Kohler A."/>
            <person name="Barry K."/>
            <person name="LaButti K."/>
            <person name="Morin E."/>
            <person name="Salamov A."/>
            <person name="Lipzen A."/>
            <person name="Mereny Z."/>
            <person name="Hegedus B."/>
            <person name="Baldrian P."/>
            <person name="Stursova M."/>
            <person name="Weitz H."/>
            <person name="Taylor A."/>
            <person name="Grigoriev I.V."/>
            <person name="Nagy L.G."/>
            <person name="Martin F."/>
            <person name="Kauserud H."/>
        </authorList>
    </citation>
    <scope>NUCLEOTIDE SEQUENCE</scope>
    <source>
        <strain evidence="2">CBHHK002</strain>
    </source>
</reference>
<feature type="chain" id="PRO_5042097957" evidence="1">
    <location>
        <begin position="27"/>
        <end position="263"/>
    </location>
</feature>
<organism evidence="2 3">
    <name type="scientific">Mycena albidolilacea</name>
    <dbReference type="NCBI Taxonomy" id="1033008"/>
    <lineage>
        <taxon>Eukaryota</taxon>
        <taxon>Fungi</taxon>
        <taxon>Dikarya</taxon>
        <taxon>Basidiomycota</taxon>
        <taxon>Agaricomycotina</taxon>
        <taxon>Agaricomycetes</taxon>
        <taxon>Agaricomycetidae</taxon>
        <taxon>Agaricales</taxon>
        <taxon>Marasmiineae</taxon>
        <taxon>Mycenaceae</taxon>
        <taxon>Mycena</taxon>
    </lineage>
</organism>
<evidence type="ECO:0000313" key="3">
    <source>
        <dbReference type="Proteomes" id="UP001218218"/>
    </source>
</evidence>
<gene>
    <name evidence="2" type="ORF">DFH08DRAFT_1034510</name>
</gene>
<keyword evidence="1" id="KW-0732">Signal</keyword>
<comment type="caution">
    <text evidence="2">The sequence shown here is derived from an EMBL/GenBank/DDBJ whole genome shotgun (WGS) entry which is preliminary data.</text>
</comment>
<sequence length="263" mass="29839">MTQWIRCARFQLSLPGLLRILTCVQQGSMSKALDTWVSHNAATGKFHFNGNINQDIRDHLSGANGKAAAEFGKSTGVWNTFLDDYFVQKLRKTGAEVKDFDTGLMGMLFGKGKTYILMFQAGFLGEVDNNEITLEDHPLYKVEHGKCDVRSVMQLSAASIQSFGFWFSLGAGGVQRWLYIERGSTLCFYDSRYFFLKFRRPGETEELRVEPAKKKLHTLQPFGSEDYQRPGVCWQRTRIHGAWVWGTSYRGFNATPSQFAAEP</sequence>
<dbReference type="EMBL" id="JARIHO010000053">
    <property type="protein sequence ID" value="KAJ7320750.1"/>
    <property type="molecule type" value="Genomic_DNA"/>
</dbReference>